<evidence type="ECO:0000256" key="8">
    <source>
        <dbReference type="ARBA" id="ARBA00022960"/>
    </source>
</evidence>
<evidence type="ECO:0000256" key="15">
    <source>
        <dbReference type="ARBA" id="ARBA00032932"/>
    </source>
</evidence>
<comment type="subcellular location">
    <subcellularLocation>
        <location evidence="1 17">Cell membrane</location>
        <topology evidence="1 17">Multi-pass membrane protein</topology>
    </subcellularLocation>
</comment>
<dbReference type="Pfam" id="PF02673">
    <property type="entry name" value="BacA"/>
    <property type="match status" value="1"/>
</dbReference>
<dbReference type="RefSeq" id="WP_241715806.1">
    <property type="nucleotide sequence ID" value="NZ_JALBUF010000011.1"/>
</dbReference>
<dbReference type="GO" id="GO:0050380">
    <property type="term" value="F:undecaprenyl-diphosphatase activity"/>
    <property type="evidence" value="ECO:0007669"/>
    <property type="project" value="UniProtKB-UniRule"/>
</dbReference>
<keyword evidence="11 17" id="KW-0472">Membrane</keyword>
<dbReference type="GO" id="GO:0008360">
    <property type="term" value="P:regulation of cell shape"/>
    <property type="evidence" value="ECO:0007669"/>
    <property type="project" value="UniProtKB-KW"/>
</dbReference>
<name>A0A9X2ACL3_9BACL</name>
<dbReference type="GO" id="GO:0046677">
    <property type="term" value="P:response to antibiotic"/>
    <property type="evidence" value="ECO:0007669"/>
    <property type="project" value="UniProtKB-UniRule"/>
</dbReference>
<dbReference type="GO" id="GO:0005886">
    <property type="term" value="C:plasma membrane"/>
    <property type="evidence" value="ECO:0007669"/>
    <property type="project" value="UniProtKB-SubCell"/>
</dbReference>
<evidence type="ECO:0000256" key="1">
    <source>
        <dbReference type="ARBA" id="ARBA00004651"/>
    </source>
</evidence>
<evidence type="ECO:0000256" key="16">
    <source>
        <dbReference type="ARBA" id="ARBA00047594"/>
    </source>
</evidence>
<feature type="transmembrane region" description="Helical" evidence="17">
    <location>
        <begin position="176"/>
        <end position="195"/>
    </location>
</feature>
<feature type="transmembrane region" description="Helical" evidence="17">
    <location>
        <begin position="239"/>
        <end position="260"/>
    </location>
</feature>
<dbReference type="HAMAP" id="MF_01006">
    <property type="entry name" value="Undec_diphosphatase"/>
    <property type="match status" value="1"/>
</dbReference>
<proteinExistence type="inferred from homology"/>
<comment type="function">
    <text evidence="17">Catalyzes the dephosphorylation of undecaprenyl diphosphate (UPP). Confers resistance to bacitracin.</text>
</comment>
<comment type="catalytic activity">
    <reaction evidence="16 17">
        <text>di-trans,octa-cis-undecaprenyl diphosphate + H2O = di-trans,octa-cis-undecaprenyl phosphate + phosphate + H(+)</text>
        <dbReference type="Rhea" id="RHEA:28094"/>
        <dbReference type="ChEBI" id="CHEBI:15377"/>
        <dbReference type="ChEBI" id="CHEBI:15378"/>
        <dbReference type="ChEBI" id="CHEBI:43474"/>
        <dbReference type="ChEBI" id="CHEBI:58405"/>
        <dbReference type="ChEBI" id="CHEBI:60392"/>
        <dbReference type="EC" id="3.6.1.27"/>
    </reaction>
</comment>
<keyword evidence="13 17" id="KW-0961">Cell wall biogenesis/degradation</keyword>
<keyword evidence="19" id="KW-1185">Reference proteome</keyword>
<comment type="miscellaneous">
    <text evidence="17">Bacitracin is thought to be involved in the inhibition of peptidoglycan synthesis by sequestering undecaprenyl diphosphate, thereby reducing the pool of lipid carrier available.</text>
</comment>
<dbReference type="EC" id="3.6.1.27" evidence="3 17"/>
<dbReference type="GO" id="GO:0071555">
    <property type="term" value="P:cell wall organization"/>
    <property type="evidence" value="ECO:0007669"/>
    <property type="project" value="UniProtKB-KW"/>
</dbReference>
<evidence type="ECO:0000256" key="13">
    <source>
        <dbReference type="ARBA" id="ARBA00023316"/>
    </source>
</evidence>
<evidence type="ECO:0000313" key="18">
    <source>
        <dbReference type="EMBL" id="MCI0184283.1"/>
    </source>
</evidence>
<accession>A0A9X2ACL3</accession>
<evidence type="ECO:0000256" key="9">
    <source>
        <dbReference type="ARBA" id="ARBA00022984"/>
    </source>
</evidence>
<keyword evidence="10 17" id="KW-1133">Transmembrane helix</keyword>
<dbReference type="InterPro" id="IPR003824">
    <property type="entry name" value="UppP"/>
</dbReference>
<evidence type="ECO:0000256" key="3">
    <source>
        <dbReference type="ARBA" id="ARBA00012374"/>
    </source>
</evidence>
<feature type="transmembrane region" description="Helical" evidence="17">
    <location>
        <begin position="140"/>
        <end position="156"/>
    </location>
</feature>
<keyword evidence="8 17" id="KW-0133">Cell shape</keyword>
<evidence type="ECO:0000256" key="4">
    <source>
        <dbReference type="ARBA" id="ARBA00021581"/>
    </source>
</evidence>
<keyword evidence="9 17" id="KW-0573">Peptidoglycan synthesis</keyword>
<evidence type="ECO:0000256" key="11">
    <source>
        <dbReference type="ARBA" id="ARBA00023136"/>
    </source>
</evidence>
<feature type="transmembrane region" description="Helical" evidence="17">
    <location>
        <begin position="71"/>
        <end position="92"/>
    </location>
</feature>
<comment type="similarity">
    <text evidence="2 17">Belongs to the UppP family.</text>
</comment>
<evidence type="ECO:0000256" key="2">
    <source>
        <dbReference type="ARBA" id="ARBA00010621"/>
    </source>
</evidence>
<keyword evidence="12 17" id="KW-0046">Antibiotic resistance</keyword>
<reference evidence="18" key="1">
    <citation type="submission" date="2022-03" db="EMBL/GenBank/DDBJ databases">
        <title>Draft Genome Sequence of Firmicute Strain S0AB, a Heterotrophic Iron/Sulfur-Oxidizing Extreme Acidophile.</title>
        <authorList>
            <person name="Vergara E."/>
            <person name="Pakostova E."/>
            <person name="Johnson D.B."/>
            <person name="Holmes D.S."/>
        </authorList>
    </citation>
    <scope>NUCLEOTIDE SEQUENCE</scope>
    <source>
        <strain evidence="18">S0AB</strain>
    </source>
</reference>
<organism evidence="18 19">
    <name type="scientific">Sulfoacidibacillus ferrooxidans</name>
    <dbReference type="NCBI Taxonomy" id="2005001"/>
    <lineage>
        <taxon>Bacteria</taxon>
        <taxon>Bacillati</taxon>
        <taxon>Bacillota</taxon>
        <taxon>Bacilli</taxon>
        <taxon>Bacillales</taxon>
        <taxon>Alicyclobacillaceae</taxon>
        <taxon>Sulfoacidibacillus</taxon>
    </lineage>
</organism>
<comment type="caution">
    <text evidence="18">The sequence shown here is derived from an EMBL/GenBank/DDBJ whole genome shotgun (WGS) entry which is preliminary data.</text>
</comment>
<feature type="transmembrane region" description="Helical" evidence="17">
    <location>
        <begin position="207"/>
        <end position="227"/>
    </location>
</feature>
<keyword evidence="5 17" id="KW-1003">Cell membrane</keyword>
<evidence type="ECO:0000256" key="5">
    <source>
        <dbReference type="ARBA" id="ARBA00022475"/>
    </source>
</evidence>
<dbReference type="EMBL" id="JALBUF010000011">
    <property type="protein sequence ID" value="MCI0184283.1"/>
    <property type="molecule type" value="Genomic_DNA"/>
</dbReference>
<evidence type="ECO:0000256" key="7">
    <source>
        <dbReference type="ARBA" id="ARBA00022801"/>
    </source>
</evidence>
<sequence>MSLFHALLLGAVQGLTEFLPISSSGHLVLVQHLLHLQGDSLSFDVLLHFGTLLAVVVALRRDLIHLLTRPFDRLVGLLIISTIPTVAIGLIFEKTFESIFHSGATLGIEFIITGTMLLYVESLAHHERPVLAREMKYHSAFWIGMAQGAAILPALSRSGLTLCTALGAGIERKDAVRYSFLLSVPIILGATVFELKDIPQSQFVLNPILLAGMAVSGITGYIAIRFLLRMIERASLRPFGYYTLVLGALILGDQLVFHAFF</sequence>
<evidence type="ECO:0000256" key="17">
    <source>
        <dbReference type="HAMAP-Rule" id="MF_01006"/>
    </source>
</evidence>
<gene>
    <name evidence="18" type="primary">uppP_2</name>
    <name evidence="17" type="synonym">uppP</name>
    <name evidence="18" type="ORF">MM817_02578</name>
</gene>
<dbReference type="GO" id="GO:0009252">
    <property type="term" value="P:peptidoglycan biosynthetic process"/>
    <property type="evidence" value="ECO:0007669"/>
    <property type="project" value="UniProtKB-KW"/>
</dbReference>
<evidence type="ECO:0000256" key="6">
    <source>
        <dbReference type="ARBA" id="ARBA00022692"/>
    </source>
</evidence>
<dbReference type="PANTHER" id="PTHR30622:SF4">
    <property type="entry name" value="UNDECAPRENYL-DIPHOSPHATASE"/>
    <property type="match status" value="1"/>
</dbReference>
<evidence type="ECO:0000256" key="12">
    <source>
        <dbReference type="ARBA" id="ARBA00023251"/>
    </source>
</evidence>
<keyword evidence="7 17" id="KW-0378">Hydrolase</keyword>
<evidence type="ECO:0000256" key="14">
    <source>
        <dbReference type="ARBA" id="ARBA00032707"/>
    </source>
</evidence>
<dbReference type="Proteomes" id="UP001139263">
    <property type="component" value="Unassembled WGS sequence"/>
</dbReference>
<keyword evidence="6 17" id="KW-0812">Transmembrane</keyword>
<protein>
    <recommendedName>
        <fullName evidence="4 17">Undecaprenyl-diphosphatase</fullName>
        <ecNumber evidence="3 17">3.6.1.27</ecNumber>
    </recommendedName>
    <alternativeName>
        <fullName evidence="15 17">Bacitracin resistance protein</fullName>
    </alternativeName>
    <alternativeName>
        <fullName evidence="14 17">Undecaprenyl pyrophosphate phosphatase</fullName>
    </alternativeName>
</protein>
<feature type="transmembrane region" description="Helical" evidence="17">
    <location>
        <begin position="98"/>
        <end position="120"/>
    </location>
</feature>
<dbReference type="AlphaFoldDB" id="A0A9X2ACL3"/>
<evidence type="ECO:0000313" key="19">
    <source>
        <dbReference type="Proteomes" id="UP001139263"/>
    </source>
</evidence>
<dbReference type="PANTHER" id="PTHR30622">
    <property type="entry name" value="UNDECAPRENYL-DIPHOSPHATASE"/>
    <property type="match status" value="1"/>
</dbReference>
<evidence type="ECO:0000256" key="10">
    <source>
        <dbReference type="ARBA" id="ARBA00022989"/>
    </source>
</evidence>